<evidence type="ECO:0000256" key="5">
    <source>
        <dbReference type="SAM" id="MobiDB-lite"/>
    </source>
</evidence>
<feature type="binding site" evidence="3">
    <location>
        <position position="107"/>
    </location>
    <ligand>
        <name>ATP</name>
        <dbReference type="ChEBI" id="CHEBI:30616"/>
    </ligand>
</feature>
<dbReference type="Gene3D" id="1.10.510.10">
    <property type="entry name" value="Transferase(Phosphotransferase) domain 1"/>
    <property type="match status" value="1"/>
</dbReference>
<keyword evidence="8" id="KW-1185">Reference proteome</keyword>
<evidence type="ECO:0000313" key="8">
    <source>
        <dbReference type="Proteomes" id="UP001515480"/>
    </source>
</evidence>
<dbReference type="PROSITE" id="PS50011">
    <property type="entry name" value="PROTEIN_KINASE_DOM"/>
    <property type="match status" value="1"/>
</dbReference>
<keyword evidence="1 3" id="KW-0547">Nucleotide-binding</keyword>
<dbReference type="AlphaFoldDB" id="A0AB34JID2"/>
<keyword evidence="4" id="KW-0723">Serine/threonine-protein kinase</keyword>
<keyword evidence="4" id="KW-0418">Kinase</keyword>
<dbReference type="InterPro" id="IPR000719">
    <property type="entry name" value="Prot_kinase_dom"/>
</dbReference>
<comment type="similarity">
    <text evidence="4">Belongs to the protein kinase superfamily.</text>
</comment>
<gene>
    <name evidence="7" type="ORF">AB1Y20_022292</name>
</gene>
<feature type="compositionally biased region" description="Basic and acidic residues" evidence="5">
    <location>
        <begin position="354"/>
        <end position="373"/>
    </location>
</feature>
<dbReference type="PROSITE" id="PS00107">
    <property type="entry name" value="PROTEIN_KINASE_ATP"/>
    <property type="match status" value="1"/>
</dbReference>
<feature type="domain" description="Protein kinase" evidence="6">
    <location>
        <begin position="80"/>
        <end position="338"/>
    </location>
</feature>
<keyword evidence="2 3" id="KW-0067">ATP-binding</keyword>
<dbReference type="GO" id="GO:0004674">
    <property type="term" value="F:protein serine/threonine kinase activity"/>
    <property type="evidence" value="ECO:0007669"/>
    <property type="project" value="UniProtKB-KW"/>
</dbReference>
<dbReference type="InterPro" id="IPR011009">
    <property type="entry name" value="Kinase-like_dom_sf"/>
</dbReference>
<evidence type="ECO:0000256" key="3">
    <source>
        <dbReference type="PROSITE-ProRule" id="PRU10141"/>
    </source>
</evidence>
<dbReference type="Proteomes" id="UP001515480">
    <property type="component" value="Unassembled WGS sequence"/>
</dbReference>
<dbReference type="SUPFAM" id="SSF56112">
    <property type="entry name" value="Protein kinase-like (PK-like)"/>
    <property type="match status" value="1"/>
</dbReference>
<proteinExistence type="inferred from homology"/>
<dbReference type="PANTHER" id="PTHR44329">
    <property type="entry name" value="SERINE/THREONINE-PROTEIN KINASE TNNI3K-RELATED"/>
    <property type="match status" value="1"/>
</dbReference>
<evidence type="ECO:0000313" key="7">
    <source>
        <dbReference type="EMBL" id="KAL1520723.1"/>
    </source>
</evidence>
<dbReference type="SMART" id="SM00220">
    <property type="entry name" value="S_TKc"/>
    <property type="match status" value="1"/>
</dbReference>
<name>A0AB34JID2_PRYPA</name>
<evidence type="ECO:0000259" key="6">
    <source>
        <dbReference type="PROSITE" id="PS50011"/>
    </source>
</evidence>
<accession>A0AB34JID2</accession>
<keyword evidence="4" id="KW-0808">Transferase</keyword>
<comment type="caution">
    <text evidence="7">The sequence shown here is derived from an EMBL/GenBank/DDBJ whole genome shotgun (WGS) entry which is preliminary data.</text>
</comment>
<dbReference type="InterPro" id="IPR008271">
    <property type="entry name" value="Ser/Thr_kinase_AS"/>
</dbReference>
<reference evidence="7 8" key="1">
    <citation type="journal article" date="2024" name="Science">
        <title>Giant polyketide synthase enzymes in the biosynthesis of giant marine polyether toxins.</title>
        <authorList>
            <person name="Fallon T.R."/>
            <person name="Shende V.V."/>
            <person name="Wierzbicki I.H."/>
            <person name="Pendleton A.L."/>
            <person name="Watervoot N.F."/>
            <person name="Auber R.P."/>
            <person name="Gonzalez D.J."/>
            <person name="Wisecaver J.H."/>
            <person name="Moore B.S."/>
        </authorList>
    </citation>
    <scope>NUCLEOTIDE SEQUENCE [LARGE SCALE GENOMIC DNA]</scope>
    <source>
        <strain evidence="7 8">12B1</strain>
    </source>
</reference>
<protein>
    <recommendedName>
        <fullName evidence="6">Protein kinase domain-containing protein</fullName>
    </recommendedName>
</protein>
<feature type="region of interest" description="Disordered" evidence="5">
    <location>
        <begin position="38"/>
        <end position="70"/>
    </location>
</feature>
<dbReference type="Gene3D" id="3.30.200.20">
    <property type="entry name" value="Phosphorylase Kinase, domain 1"/>
    <property type="match status" value="1"/>
</dbReference>
<evidence type="ECO:0000256" key="1">
    <source>
        <dbReference type="ARBA" id="ARBA00022741"/>
    </source>
</evidence>
<evidence type="ECO:0000256" key="4">
    <source>
        <dbReference type="RuleBase" id="RU000304"/>
    </source>
</evidence>
<dbReference type="EMBL" id="JBGBPQ010000008">
    <property type="protein sequence ID" value="KAL1520723.1"/>
    <property type="molecule type" value="Genomic_DNA"/>
</dbReference>
<organism evidence="7 8">
    <name type="scientific">Prymnesium parvum</name>
    <name type="common">Toxic golden alga</name>
    <dbReference type="NCBI Taxonomy" id="97485"/>
    <lineage>
        <taxon>Eukaryota</taxon>
        <taxon>Haptista</taxon>
        <taxon>Haptophyta</taxon>
        <taxon>Prymnesiophyceae</taxon>
        <taxon>Prymnesiales</taxon>
        <taxon>Prymnesiaceae</taxon>
        <taxon>Prymnesium</taxon>
    </lineage>
</organism>
<dbReference type="PROSITE" id="PS00108">
    <property type="entry name" value="PROTEIN_KINASE_ST"/>
    <property type="match status" value="1"/>
</dbReference>
<dbReference type="PANTHER" id="PTHR44329:SF214">
    <property type="entry name" value="PROTEIN KINASE DOMAIN-CONTAINING PROTEIN"/>
    <property type="match status" value="1"/>
</dbReference>
<feature type="region of interest" description="Disordered" evidence="5">
    <location>
        <begin position="349"/>
        <end position="380"/>
    </location>
</feature>
<evidence type="ECO:0000256" key="2">
    <source>
        <dbReference type="ARBA" id="ARBA00022840"/>
    </source>
</evidence>
<dbReference type="GO" id="GO:0005524">
    <property type="term" value="F:ATP binding"/>
    <property type="evidence" value="ECO:0007669"/>
    <property type="project" value="UniProtKB-UniRule"/>
</dbReference>
<sequence length="500" mass="52943">MLLWISIVAGLGVLLGLATLLAACLYLRLRRQRRALSDVRKREQERSGTCPSTMSDTSGTPRTPRAADPLRRTAIPPSELVLEQLLGHGAFGEVFQAQWCGTPVAVKRLAKRRINKGTLTAFQNEFELQLTLRHPNIVLLLGGSWTEDEAQPQVTLVMEYCSNGSLAAFLVDSARPLRWAEHRVPIAVGIARAITYLHAHDVVHRDLKPANVLLDASMTAKVGDFGTSRELIGGARGKVGTPLYSAPEILRQQPHHSPVDVWSYGCLLCCLHHRTLQWVEPGASPSETLRLVADGKLSPSVPAATPFHQVVEQCATFDPEGRPSAAALLSLVRSAEVLELAAAADVEAAPCDASKGEAAERSEEAGGEAEARSEALSSRESWPWPEAAVCVLPVGGEARRREEGGEAPAAAAREHSRSVPLASAARAAATRVAAARVAAARRALAASARVAAARRAAAAAAFARPSPRALSGRAGGPPRLAAKGRAAGGEAARLGGLYHV</sequence>
<dbReference type="Pfam" id="PF00069">
    <property type="entry name" value="Pkinase"/>
    <property type="match status" value="1"/>
</dbReference>
<dbReference type="InterPro" id="IPR017441">
    <property type="entry name" value="Protein_kinase_ATP_BS"/>
</dbReference>
<dbReference type="InterPro" id="IPR051681">
    <property type="entry name" value="Ser/Thr_Kinases-Pseudokinases"/>
</dbReference>
<feature type="compositionally biased region" description="Polar residues" evidence="5">
    <location>
        <begin position="47"/>
        <end position="61"/>
    </location>
</feature>